<evidence type="ECO:0000256" key="1">
    <source>
        <dbReference type="ARBA" id="ARBA00001298"/>
    </source>
</evidence>
<dbReference type="InterPro" id="IPR014710">
    <property type="entry name" value="RmlC-like_jellyroll"/>
</dbReference>
<dbReference type="EMBL" id="JAAAUB010000006">
    <property type="protein sequence ID" value="NMH16580.1"/>
    <property type="molecule type" value="Genomic_DNA"/>
</dbReference>
<dbReference type="Gene3D" id="2.60.120.10">
    <property type="entry name" value="Jelly Rolls"/>
    <property type="match status" value="1"/>
</dbReference>
<reference evidence="8 9" key="1">
    <citation type="journal article" date="2020" name="Curr. Microbiol.">
        <title>Tepidiphilus baoligensis sp. nov., a Novel Bacterium of the Family Hydrogenophilaceae Isolated from an Oil Reservoir.</title>
        <authorList>
            <person name="Zhang X."/>
            <person name="Wang G."/>
            <person name="Ma X."/>
            <person name="Yu J."/>
            <person name="You J."/>
            <person name="Xue Y."/>
            <person name="Ma Y."/>
        </authorList>
    </citation>
    <scope>NUCLEOTIDE SEQUENCE [LARGE SCALE GENOMIC DNA]</scope>
    <source>
        <strain evidence="8 9">B18-69</strain>
    </source>
</reference>
<dbReference type="PANTHER" id="PTHR21047:SF2">
    <property type="entry name" value="THYMIDINE DIPHOSPHO-4-KETO-RHAMNOSE 3,5-EPIMERASE"/>
    <property type="match status" value="1"/>
</dbReference>
<dbReference type="SUPFAM" id="SSF51182">
    <property type="entry name" value="RmlC-like cupins"/>
    <property type="match status" value="1"/>
</dbReference>
<dbReference type="Pfam" id="PF00908">
    <property type="entry name" value="dTDP_sugar_isom"/>
    <property type="match status" value="1"/>
</dbReference>
<dbReference type="InterPro" id="IPR000888">
    <property type="entry name" value="RmlC-like"/>
</dbReference>
<gene>
    <name evidence="8" type="ORF">GV368_05570</name>
</gene>
<evidence type="ECO:0000256" key="4">
    <source>
        <dbReference type="ARBA" id="ARBA00019595"/>
    </source>
</evidence>
<dbReference type="RefSeq" id="WP_169115813.1">
    <property type="nucleotide sequence ID" value="NZ_JAAAUB010000006.1"/>
</dbReference>
<sequence length="194" mass="21370">MNVAVPSPSRLTVADTPLVGLKRIQRQYLGDARGCFTRLFCAEELALAGWTKPIAQINHTYTARRGTVRGLHFQHPPHAEQKLVTCLRGEIWDVAVDLRAGSPTFLHWHAERLSRDNGLALLIPEGFAHGFQALTDDVELLYCHSHPYVPQAEGGLHPLDPRLSLPWPLPVGTLSARDAAHPWLAETGFAGVTP</sequence>
<dbReference type="Proteomes" id="UP000669605">
    <property type="component" value="Unassembled WGS sequence"/>
</dbReference>
<dbReference type="InterPro" id="IPR011051">
    <property type="entry name" value="RmlC_Cupin_sf"/>
</dbReference>
<comment type="catalytic activity">
    <reaction evidence="1">
        <text>dTDP-4-dehydro-6-deoxy-alpha-D-glucose = dTDP-4-dehydro-beta-L-rhamnose</text>
        <dbReference type="Rhea" id="RHEA:16969"/>
        <dbReference type="ChEBI" id="CHEBI:57649"/>
        <dbReference type="ChEBI" id="CHEBI:62830"/>
        <dbReference type="EC" id="5.1.3.13"/>
    </reaction>
</comment>
<evidence type="ECO:0000313" key="9">
    <source>
        <dbReference type="Proteomes" id="UP000669605"/>
    </source>
</evidence>
<organism evidence="8 9">
    <name type="scientific">Tepidiphilus baoligensis</name>
    <dbReference type="NCBI Taxonomy" id="2698687"/>
    <lineage>
        <taxon>Bacteria</taxon>
        <taxon>Pseudomonadati</taxon>
        <taxon>Pseudomonadota</taxon>
        <taxon>Hydrogenophilia</taxon>
        <taxon>Hydrogenophilales</taxon>
        <taxon>Hydrogenophilaceae</taxon>
        <taxon>Tepidiphilus</taxon>
    </lineage>
</organism>
<dbReference type="PANTHER" id="PTHR21047">
    <property type="entry name" value="DTDP-6-DEOXY-D-GLUCOSE-3,5 EPIMERASE"/>
    <property type="match status" value="1"/>
</dbReference>
<comment type="function">
    <text evidence="2">Catalyzes the epimerization of the C3' and C5'positions of dTDP-6-deoxy-D-xylo-4-hexulose, forming dTDP-6-deoxy-L-lyxo-4-hexulose.</text>
</comment>
<evidence type="ECO:0000256" key="3">
    <source>
        <dbReference type="ARBA" id="ARBA00012098"/>
    </source>
</evidence>
<evidence type="ECO:0000256" key="5">
    <source>
        <dbReference type="ARBA" id="ARBA00029758"/>
    </source>
</evidence>
<proteinExistence type="predicted"/>
<comment type="caution">
    <text evidence="8">The sequence shown here is derived from an EMBL/GenBank/DDBJ whole genome shotgun (WGS) entry which is preliminary data.</text>
</comment>
<evidence type="ECO:0000256" key="7">
    <source>
        <dbReference type="ARBA" id="ARBA00033311"/>
    </source>
</evidence>
<evidence type="ECO:0000256" key="6">
    <source>
        <dbReference type="ARBA" id="ARBA00031424"/>
    </source>
</evidence>
<dbReference type="EC" id="5.1.3.13" evidence="3"/>
<name>A0ABX1QKV9_9PROT</name>
<protein>
    <recommendedName>
        <fullName evidence="4">dTDP-4-dehydrorhamnose 3,5-epimerase</fullName>
        <ecNumber evidence="3">5.1.3.13</ecNumber>
    </recommendedName>
    <alternativeName>
        <fullName evidence="6">Thymidine diphospho-4-keto-rhamnose 3,5-epimerase</fullName>
    </alternativeName>
    <alternativeName>
        <fullName evidence="5">dTDP-4-keto-6-deoxyglucose 3,5-epimerase</fullName>
    </alternativeName>
    <alternativeName>
        <fullName evidence="7">dTDP-6-deoxy-D-xylo-4-hexulose 3,5-epimerase</fullName>
    </alternativeName>
</protein>
<evidence type="ECO:0000256" key="2">
    <source>
        <dbReference type="ARBA" id="ARBA00001997"/>
    </source>
</evidence>
<evidence type="ECO:0000313" key="8">
    <source>
        <dbReference type="EMBL" id="NMH16580.1"/>
    </source>
</evidence>
<dbReference type="CDD" id="cd00438">
    <property type="entry name" value="cupin_RmlC"/>
    <property type="match status" value="1"/>
</dbReference>
<accession>A0ABX1QKV9</accession>
<keyword evidence="9" id="KW-1185">Reference proteome</keyword>